<accession>T0ZG02</accession>
<dbReference type="SUPFAM" id="SSF161098">
    <property type="entry name" value="MetI-like"/>
    <property type="match status" value="1"/>
</dbReference>
<dbReference type="Pfam" id="PF00528">
    <property type="entry name" value="BPD_transp_1"/>
    <property type="match status" value="1"/>
</dbReference>
<dbReference type="CDD" id="cd06261">
    <property type="entry name" value="TM_PBP2"/>
    <property type="match status" value="1"/>
</dbReference>
<dbReference type="InterPro" id="IPR035906">
    <property type="entry name" value="MetI-like_sf"/>
</dbReference>
<keyword evidence="3" id="KW-1003">Cell membrane</keyword>
<name>T0ZG02_9ZZZZ</name>
<dbReference type="EMBL" id="AUZY01008175">
    <property type="protein sequence ID" value="EQD47111.1"/>
    <property type="molecule type" value="Genomic_DNA"/>
</dbReference>
<dbReference type="PANTHER" id="PTHR30465:SF0">
    <property type="entry name" value="OLIGOPEPTIDE TRANSPORT SYSTEM PERMEASE PROTEIN APPB"/>
    <property type="match status" value="1"/>
</dbReference>
<feature type="domain" description="ABC transmembrane type-1" evidence="8">
    <location>
        <begin position="1"/>
        <end position="168"/>
    </location>
</feature>
<evidence type="ECO:0000256" key="6">
    <source>
        <dbReference type="ARBA" id="ARBA00023136"/>
    </source>
</evidence>
<evidence type="ECO:0000256" key="3">
    <source>
        <dbReference type="ARBA" id="ARBA00022475"/>
    </source>
</evidence>
<reference evidence="9" key="2">
    <citation type="journal article" date="2014" name="ISME J.">
        <title>Microbial stratification in low pH oxic and suboxic macroscopic growths along an acid mine drainage.</title>
        <authorList>
            <person name="Mendez-Garcia C."/>
            <person name="Mesa V."/>
            <person name="Sprenger R.R."/>
            <person name="Richter M."/>
            <person name="Diez M.S."/>
            <person name="Solano J."/>
            <person name="Bargiela R."/>
            <person name="Golyshina O.V."/>
            <person name="Manteca A."/>
            <person name="Ramos J.L."/>
            <person name="Gallego J.R."/>
            <person name="Llorente I."/>
            <person name="Martins Dos Santos V.A."/>
            <person name="Jensen O.N."/>
            <person name="Pelaez A.I."/>
            <person name="Sanchez J."/>
            <person name="Ferrer M."/>
        </authorList>
    </citation>
    <scope>NUCLEOTIDE SEQUENCE</scope>
</reference>
<reference evidence="9" key="1">
    <citation type="submission" date="2013-08" db="EMBL/GenBank/DDBJ databases">
        <authorList>
            <person name="Mendez C."/>
            <person name="Richter M."/>
            <person name="Ferrer M."/>
            <person name="Sanchez J."/>
        </authorList>
    </citation>
    <scope>NUCLEOTIDE SEQUENCE</scope>
</reference>
<organism evidence="9">
    <name type="scientific">mine drainage metagenome</name>
    <dbReference type="NCBI Taxonomy" id="410659"/>
    <lineage>
        <taxon>unclassified sequences</taxon>
        <taxon>metagenomes</taxon>
        <taxon>ecological metagenomes</taxon>
    </lineage>
</organism>
<evidence type="ECO:0000256" key="5">
    <source>
        <dbReference type="ARBA" id="ARBA00022989"/>
    </source>
</evidence>
<dbReference type="InterPro" id="IPR000515">
    <property type="entry name" value="MetI-like"/>
</dbReference>
<keyword evidence="4 7" id="KW-0812">Transmembrane</keyword>
<evidence type="ECO:0000256" key="1">
    <source>
        <dbReference type="ARBA" id="ARBA00004651"/>
    </source>
</evidence>
<feature type="non-terminal residue" evidence="9">
    <location>
        <position position="1"/>
    </location>
</feature>
<keyword evidence="5 7" id="KW-1133">Transmembrane helix</keyword>
<feature type="transmembrane region" description="Helical" evidence="7">
    <location>
        <begin position="47"/>
        <end position="66"/>
    </location>
</feature>
<comment type="caution">
    <text evidence="9">The sequence shown here is derived from an EMBL/GenBank/DDBJ whole genome shotgun (WGS) entry which is preliminary data.</text>
</comment>
<feature type="transmembrane region" description="Helical" evidence="7">
    <location>
        <begin position="147"/>
        <end position="175"/>
    </location>
</feature>
<evidence type="ECO:0000256" key="2">
    <source>
        <dbReference type="ARBA" id="ARBA00022448"/>
    </source>
</evidence>
<dbReference type="PANTHER" id="PTHR30465">
    <property type="entry name" value="INNER MEMBRANE ABC TRANSPORTER"/>
    <property type="match status" value="1"/>
</dbReference>
<dbReference type="GO" id="GO:0005886">
    <property type="term" value="C:plasma membrane"/>
    <property type="evidence" value="ECO:0007669"/>
    <property type="project" value="UniProtKB-SubCell"/>
</dbReference>
<keyword evidence="6 7" id="KW-0472">Membrane</keyword>
<evidence type="ECO:0000313" key="9">
    <source>
        <dbReference type="EMBL" id="EQD47111.1"/>
    </source>
</evidence>
<keyword evidence="2" id="KW-0813">Transport</keyword>
<evidence type="ECO:0000259" key="8">
    <source>
        <dbReference type="PROSITE" id="PS50928"/>
    </source>
</evidence>
<evidence type="ECO:0000256" key="7">
    <source>
        <dbReference type="SAM" id="Phobius"/>
    </source>
</evidence>
<feature type="transmembrane region" description="Helical" evidence="7">
    <location>
        <begin position="104"/>
        <end position="127"/>
    </location>
</feature>
<sequence>PPSNCFPNGGFPGWLQKGQISSPTGFPTIDALIHGQWALAGDTVLRIIIPALVVAFGTIAVLLRFVRNSMLEVLNLDFVRTARAKGVSEATVVRKHAGRNSLNVTITILGLTFAAFIGGFPVIESVFNLNGVGRLLAYSVTLTPYDFGLIFGSTILFTFLVVAANIIVDVLYAYLDPRVRLG</sequence>
<dbReference type="GO" id="GO:0055085">
    <property type="term" value="P:transmembrane transport"/>
    <property type="evidence" value="ECO:0007669"/>
    <property type="project" value="InterPro"/>
</dbReference>
<dbReference type="PROSITE" id="PS50928">
    <property type="entry name" value="ABC_TM1"/>
    <property type="match status" value="1"/>
</dbReference>
<proteinExistence type="predicted"/>
<dbReference type="AlphaFoldDB" id="T0ZG02"/>
<comment type="subcellular location">
    <subcellularLocation>
        <location evidence="1">Cell membrane</location>
        <topology evidence="1">Multi-pass membrane protein</topology>
    </subcellularLocation>
</comment>
<gene>
    <name evidence="9" type="ORF">B1B_12477</name>
</gene>
<dbReference type="Gene3D" id="1.10.3720.10">
    <property type="entry name" value="MetI-like"/>
    <property type="match status" value="1"/>
</dbReference>
<evidence type="ECO:0000256" key="4">
    <source>
        <dbReference type="ARBA" id="ARBA00022692"/>
    </source>
</evidence>
<protein>
    <submittedName>
        <fullName evidence="9">Binding-protein-dependent transport system inner membrane component</fullName>
    </submittedName>
</protein>